<gene>
    <name evidence="1" type="ORF">HMPREF0765_0916</name>
</gene>
<protein>
    <recommendedName>
        <fullName evidence="3">SIR2-like domain-containing protein</fullName>
    </recommendedName>
</protein>
<dbReference type="Proteomes" id="UP000006241">
    <property type="component" value="Unassembled WGS sequence"/>
</dbReference>
<dbReference type="Pfam" id="PF13289">
    <property type="entry name" value="SIR2_2"/>
    <property type="match status" value="1"/>
</dbReference>
<proteinExistence type="predicted"/>
<name>C2FUB0_SPHSI</name>
<evidence type="ECO:0000313" key="1">
    <source>
        <dbReference type="EMBL" id="EEI93488.1"/>
    </source>
</evidence>
<accession>C2FUB0</accession>
<dbReference type="AlphaFoldDB" id="C2FUB0"/>
<dbReference type="HOGENOM" id="CLU_949659_0_0_10"/>
<dbReference type="EMBL" id="ACHB01000021">
    <property type="protein sequence ID" value="EEI93488.1"/>
    <property type="molecule type" value="Genomic_DNA"/>
</dbReference>
<reference evidence="1 2" key="1">
    <citation type="submission" date="2009-01" db="EMBL/GenBank/DDBJ databases">
        <authorList>
            <person name="Qin X."/>
            <person name="Bachman B."/>
            <person name="Battles P."/>
            <person name="Bell A."/>
            <person name="Bess C."/>
            <person name="Bickham C."/>
            <person name="Chaboub L."/>
            <person name="Chen D."/>
            <person name="Coyle M."/>
            <person name="Deiros D.R."/>
            <person name="Dinh H."/>
            <person name="Forbes L."/>
            <person name="Fowler G."/>
            <person name="Francisco L."/>
            <person name="Fu Q."/>
            <person name="Gubbala S."/>
            <person name="Hale W."/>
            <person name="Han Y."/>
            <person name="Hemphill L."/>
            <person name="Highlander S.K."/>
            <person name="Hirani K."/>
            <person name="Hogues M."/>
            <person name="Jackson L."/>
            <person name="Jakkamsetti A."/>
            <person name="Javaid M."/>
            <person name="Jiang H."/>
            <person name="Korchina V."/>
            <person name="Kovar C."/>
            <person name="Lara F."/>
            <person name="Lee S."/>
            <person name="Mata R."/>
            <person name="Mathew T."/>
            <person name="Moen C."/>
            <person name="Morales K."/>
            <person name="Munidasa M."/>
            <person name="Nazareth L."/>
            <person name="Ngo R."/>
            <person name="Nguyen L."/>
            <person name="Okwuonu G."/>
            <person name="Ongeri F."/>
            <person name="Patil S."/>
            <person name="Petrosino J."/>
            <person name="Pham C."/>
            <person name="Pham P."/>
            <person name="Pu L.-L."/>
            <person name="Puazo M."/>
            <person name="Raj R."/>
            <person name="Reid J."/>
            <person name="Rouhana J."/>
            <person name="Saada N."/>
            <person name="Shang Y."/>
            <person name="Simmons D."/>
            <person name="Thornton R."/>
            <person name="Warren J."/>
            <person name="Weissenberger G."/>
            <person name="Zhang J."/>
            <person name="Zhang L."/>
            <person name="Zhou C."/>
            <person name="Zhu D."/>
            <person name="Muzny D."/>
            <person name="Worley K."/>
            <person name="Gibbs R."/>
        </authorList>
    </citation>
    <scope>NUCLEOTIDE SEQUENCE [LARGE SCALE GENOMIC DNA]</scope>
    <source>
        <strain evidence="1 2">ATCC 33300</strain>
    </source>
</reference>
<sequence>MIHFEMGNSENTYALLIGNDINNISPGKSWNDLLQEIKAKFHIQDIEDADKPFPMLYEEIFLKAIKGGMKHEKELKTYIANRVTQINPNSIHEQIRQLPVTHIMTTNYEYTLEGQIPVNNDSVVRETTYSVYRRHQLHNKTYWHIHGECNSPNSINLGYEHYCGQLQGMRNYTISGTNYSNPRVNNTSFIRQLARGKKVACQSWIDLFFTTDIHIFGLALDFVETDLWWLLTYRARSKFYKRSSFIRNTIYYYIQEYYTERSKAKLDLLKTHDVKIVIINENDKQSYYQCILDRLKNSI</sequence>
<evidence type="ECO:0008006" key="3">
    <source>
        <dbReference type="Google" id="ProtNLM"/>
    </source>
</evidence>
<comment type="caution">
    <text evidence="1">The sequence shown here is derived from an EMBL/GenBank/DDBJ whole genome shotgun (WGS) entry which is preliminary data.</text>
</comment>
<organism evidence="1 2">
    <name type="scientific">Sphingobacterium spiritivorum ATCC 33300</name>
    <dbReference type="NCBI Taxonomy" id="525372"/>
    <lineage>
        <taxon>Bacteria</taxon>
        <taxon>Pseudomonadati</taxon>
        <taxon>Bacteroidota</taxon>
        <taxon>Sphingobacteriia</taxon>
        <taxon>Sphingobacteriales</taxon>
        <taxon>Sphingobacteriaceae</taxon>
        <taxon>Sphingobacterium</taxon>
    </lineage>
</organism>
<evidence type="ECO:0000313" key="2">
    <source>
        <dbReference type="Proteomes" id="UP000006241"/>
    </source>
</evidence>